<protein>
    <submittedName>
        <fullName evidence="3">Uncharacterized protein</fullName>
    </submittedName>
</protein>
<feature type="transmembrane region" description="Helical" evidence="2">
    <location>
        <begin position="85"/>
        <end position="107"/>
    </location>
</feature>
<name>A0A0L0SBE8_ALLM3</name>
<keyword evidence="2" id="KW-0812">Transmembrane</keyword>
<accession>A0A0L0SBE8</accession>
<feature type="transmembrane region" description="Helical" evidence="2">
    <location>
        <begin position="448"/>
        <end position="469"/>
    </location>
</feature>
<keyword evidence="2" id="KW-0472">Membrane</keyword>
<dbReference type="AlphaFoldDB" id="A0A0L0SBE8"/>
<evidence type="ECO:0000313" key="4">
    <source>
        <dbReference type="Proteomes" id="UP000054350"/>
    </source>
</evidence>
<gene>
    <name evidence="3" type="ORF">AMAG_05184</name>
</gene>
<feature type="compositionally biased region" description="Low complexity" evidence="1">
    <location>
        <begin position="365"/>
        <end position="389"/>
    </location>
</feature>
<feature type="compositionally biased region" description="Low complexity" evidence="1">
    <location>
        <begin position="219"/>
        <end position="230"/>
    </location>
</feature>
<feature type="compositionally biased region" description="Low complexity" evidence="1">
    <location>
        <begin position="313"/>
        <end position="358"/>
    </location>
</feature>
<feature type="transmembrane region" description="Helical" evidence="2">
    <location>
        <begin position="421"/>
        <end position="442"/>
    </location>
</feature>
<dbReference type="Proteomes" id="UP000054350">
    <property type="component" value="Unassembled WGS sequence"/>
</dbReference>
<dbReference type="OrthoDB" id="10670425at2759"/>
<organism evidence="3 4">
    <name type="scientific">Allomyces macrogynus (strain ATCC 38327)</name>
    <name type="common">Allomyces javanicus var. macrogynus</name>
    <dbReference type="NCBI Taxonomy" id="578462"/>
    <lineage>
        <taxon>Eukaryota</taxon>
        <taxon>Fungi</taxon>
        <taxon>Fungi incertae sedis</taxon>
        <taxon>Blastocladiomycota</taxon>
        <taxon>Blastocladiomycetes</taxon>
        <taxon>Blastocladiales</taxon>
        <taxon>Blastocladiaceae</taxon>
        <taxon>Allomyces</taxon>
    </lineage>
</organism>
<feature type="compositionally biased region" description="Pro residues" evidence="1">
    <location>
        <begin position="294"/>
        <end position="312"/>
    </location>
</feature>
<reference evidence="3 4" key="1">
    <citation type="submission" date="2009-11" db="EMBL/GenBank/DDBJ databases">
        <title>Annotation of Allomyces macrogynus ATCC 38327.</title>
        <authorList>
            <consortium name="The Broad Institute Genome Sequencing Platform"/>
            <person name="Russ C."/>
            <person name="Cuomo C."/>
            <person name="Burger G."/>
            <person name="Gray M.W."/>
            <person name="Holland P.W.H."/>
            <person name="King N."/>
            <person name="Lang F.B.F."/>
            <person name="Roger A.J."/>
            <person name="Ruiz-Trillo I."/>
            <person name="Young S.K."/>
            <person name="Zeng Q."/>
            <person name="Gargeya S."/>
            <person name="Fitzgerald M."/>
            <person name="Haas B."/>
            <person name="Abouelleil A."/>
            <person name="Alvarado L."/>
            <person name="Arachchi H.M."/>
            <person name="Berlin A."/>
            <person name="Chapman S.B."/>
            <person name="Gearin G."/>
            <person name="Goldberg J."/>
            <person name="Griggs A."/>
            <person name="Gujja S."/>
            <person name="Hansen M."/>
            <person name="Heiman D."/>
            <person name="Howarth C."/>
            <person name="Larimer J."/>
            <person name="Lui A."/>
            <person name="MacDonald P.J.P."/>
            <person name="McCowen C."/>
            <person name="Montmayeur A."/>
            <person name="Murphy C."/>
            <person name="Neiman D."/>
            <person name="Pearson M."/>
            <person name="Priest M."/>
            <person name="Roberts A."/>
            <person name="Saif S."/>
            <person name="Shea T."/>
            <person name="Sisk P."/>
            <person name="Stolte C."/>
            <person name="Sykes S."/>
            <person name="Wortman J."/>
            <person name="Nusbaum C."/>
            <person name="Birren B."/>
        </authorList>
    </citation>
    <scope>NUCLEOTIDE SEQUENCE [LARGE SCALE GENOMIC DNA]</scope>
    <source>
        <strain evidence="3 4">ATCC 38327</strain>
    </source>
</reference>
<reference evidence="4" key="2">
    <citation type="submission" date="2009-11" db="EMBL/GenBank/DDBJ databases">
        <title>The Genome Sequence of Allomyces macrogynus strain ATCC 38327.</title>
        <authorList>
            <consortium name="The Broad Institute Genome Sequencing Platform"/>
            <person name="Russ C."/>
            <person name="Cuomo C."/>
            <person name="Shea T."/>
            <person name="Young S.K."/>
            <person name="Zeng Q."/>
            <person name="Koehrsen M."/>
            <person name="Haas B."/>
            <person name="Borodovsky M."/>
            <person name="Guigo R."/>
            <person name="Alvarado L."/>
            <person name="Berlin A."/>
            <person name="Borenstein D."/>
            <person name="Chen Z."/>
            <person name="Engels R."/>
            <person name="Freedman E."/>
            <person name="Gellesch M."/>
            <person name="Goldberg J."/>
            <person name="Griggs A."/>
            <person name="Gujja S."/>
            <person name="Heiman D."/>
            <person name="Hepburn T."/>
            <person name="Howarth C."/>
            <person name="Jen D."/>
            <person name="Larson L."/>
            <person name="Lewis B."/>
            <person name="Mehta T."/>
            <person name="Park D."/>
            <person name="Pearson M."/>
            <person name="Roberts A."/>
            <person name="Saif S."/>
            <person name="Shenoy N."/>
            <person name="Sisk P."/>
            <person name="Stolte C."/>
            <person name="Sykes S."/>
            <person name="Walk T."/>
            <person name="White J."/>
            <person name="Yandava C."/>
            <person name="Burger G."/>
            <person name="Gray M.W."/>
            <person name="Holland P.W.H."/>
            <person name="King N."/>
            <person name="Lang F.B.F."/>
            <person name="Roger A.J."/>
            <person name="Ruiz-Trillo I."/>
            <person name="Lander E."/>
            <person name="Nusbaum C."/>
        </authorList>
    </citation>
    <scope>NUCLEOTIDE SEQUENCE [LARGE SCALE GENOMIC DNA]</scope>
    <source>
        <strain evidence="4">ATCC 38327</strain>
    </source>
</reference>
<feature type="transmembrane region" description="Helical" evidence="2">
    <location>
        <begin position="127"/>
        <end position="152"/>
    </location>
</feature>
<keyword evidence="4" id="KW-1185">Reference proteome</keyword>
<evidence type="ECO:0000256" key="2">
    <source>
        <dbReference type="SAM" id="Phobius"/>
    </source>
</evidence>
<feature type="transmembrane region" description="Helical" evidence="2">
    <location>
        <begin position="12"/>
        <end position="34"/>
    </location>
</feature>
<dbReference type="VEuPathDB" id="FungiDB:AMAG_05184"/>
<keyword evidence="2" id="KW-1133">Transmembrane helix</keyword>
<feature type="region of interest" description="Disordered" evidence="1">
    <location>
        <begin position="219"/>
        <end position="411"/>
    </location>
</feature>
<sequence length="535" mass="55078">MCGTITQRVLVARGALMGIIAAAVAIDLLAWIVLSASPRTDVPVAVIHRVTDVAMITAGNLVTAKHMRMLVDPKVRAKWGLPWTWVVGVTVVLAILWLAAGVLRIAQAAVASNAFWRDAALPEWTDAVALAVPIGGPLVIVAGAFTTIFASWKHQRTKLQPMLDNSGGTGSASPPAGPSTLLLFRLAHAVSVSLTASFISSATFASRLTLSGRSALSLGGGRLDSSSRGAPAVHVQATSTESNLKPTPVQSTAGSVTASGAFPRGAPTLALPGTSAPLPRAVSSPGTLATAPRPTAPPSALDPPGPTPPPQGLAPDAPTAGRSGMVRSGSRGMVRSNSRGSNSRGMVRSGSSTSTSSHQSRRSRASTAGSHVTATSAATSAASGRSDASVGRLRGATGDRIAPITPATPPESQTAGWSLSLLVLAVHFTQAILWAVVLAVSLAVRVPAVAGVVADAAVTVFVALDMRFYGTIWQRVRAAAKAKRRAKRRERREGKYKRQMEAAARASALVIRVSQVLSVQEGQMGTGLGVERVVR</sequence>
<evidence type="ECO:0000256" key="1">
    <source>
        <dbReference type="SAM" id="MobiDB-lite"/>
    </source>
</evidence>
<dbReference type="EMBL" id="GG745335">
    <property type="protein sequence ID" value="KNE59720.1"/>
    <property type="molecule type" value="Genomic_DNA"/>
</dbReference>
<proteinExistence type="predicted"/>
<evidence type="ECO:0000313" key="3">
    <source>
        <dbReference type="EMBL" id="KNE59720.1"/>
    </source>
</evidence>
<feature type="compositionally biased region" description="Polar residues" evidence="1">
    <location>
        <begin position="236"/>
        <end position="258"/>
    </location>
</feature>
<feature type="transmembrane region" description="Helical" evidence="2">
    <location>
        <begin position="46"/>
        <end position="64"/>
    </location>
</feature>